<dbReference type="PRINTS" id="PR00786">
    <property type="entry name" value="NEPRILYSIN"/>
</dbReference>
<evidence type="ECO:0000256" key="5">
    <source>
        <dbReference type="ARBA" id="ARBA00022801"/>
    </source>
</evidence>
<dbReference type="PROSITE" id="PS51885">
    <property type="entry name" value="NEPRILYSIN"/>
    <property type="match status" value="1"/>
</dbReference>
<evidence type="ECO:0000256" key="4">
    <source>
        <dbReference type="ARBA" id="ARBA00022723"/>
    </source>
</evidence>
<dbReference type="GO" id="GO:0004222">
    <property type="term" value="F:metalloendopeptidase activity"/>
    <property type="evidence" value="ECO:0007669"/>
    <property type="project" value="InterPro"/>
</dbReference>
<dbReference type="InterPro" id="IPR042089">
    <property type="entry name" value="Peptidase_M13_dom_2"/>
</dbReference>
<feature type="domain" description="Peptidase M13 C-terminal" evidence="8">
    <location>
        <begin position="436"/>
        <end position="626"/>
    </location>
</feature>
<keyword evidence="7" id="KW-0482">Metalloprotease</keyword>
<dbReference type="GO" id="GO:0005886">
    <property type="term" value="C:plasma membrane"/>
    <property type="evidence" value="ECO:0007669"/>
    <property type="project" value="TreeGrafter"/>
</dbReference>
<keyword evidence="6" id="KW-0862">Zinc</keyword>
<dbReference type="Pfam" id="PF01431">
    <property type="entry name" value="Peptidase_M13"/>
    <property type="match status" value="1"/>
</dbReference>
<evidence type="ECO:0000313" key="10">
    <source>
        <dbReference type="EMBL" id="VWL85811.1"/>
    </source>
</evidence>
<dbReference type="InterPro" id="IPR024079">
    <property type="entry name" value="MetalloPept_cat_dom_sf"/>
</dbReference>
<dbReference type="Gene3D" id="3.40.390.10">
    <property type="entry name" value="Collagenase (Catalytic Domain)"/>
    <property type="match status" value="1"/>
</dbReference>
<dbReference type="GO" id="GO:0046872">
    <property type="term" value="F:metal ion binding"/>
    <property type="evidence" value="ECO:0007669"/>
    <property type="project" value="UniProtKB-KW"/>
</dbReference>
<dbReference type="Gene3D" id="1.10.1380.10">
    <property type="entry name" value="Neutral endopeptidase , domain2"/>
    <property type="match status" value="1"/>
</dbReference>
<evidence type="ECO:0000259" key="8">
    <source>
        <dbReference type="Pfam" id="PF01431"/>
    </source>
</evidence>
<dbReference type="CDD" id="cd08662">
    <property type="entry name" value="M13"/>
    <property type="match status" value="1"/>
</dbReference>
<dbReference type="InterPro" id="IPR008753">
    <property type="entry name" value="Peptidase_M13_N"/>
</dbReference>
<comment type="similarity">
    <text evidence="2">Belongs to the peptidase M13 family.</text>
</comment>
<dbReference type="SUPFAM" id="SSF55486">
    <property type="entry name" value="Metalloproteases ('zincins'), catalytic domain"/>
    <property type="match status" value="1"/>
</dbReference>
<dbReference type="GO" id="GO:0016485">
    <property type="term" value="P:protein processing"/>
    <property type="evidence" value="ECO:0007669"/>
    <property type="project" value="TreeGrafter"/>
</dbReference>
<evidence type="ECO:0000259" key="9">
    <source>
        <dbReference type="Pfam" id="PF05649"/>
    </source>
</evidence>
<dbReference type="InterPro" id="IPR018497">
    <property type="entry name" value="Peptidase_M13_C"/>
</dbReference>
<dbReference type="PANTHER" id="PTHR11733">
    <property type="entry name" value="ZINC METALLOPROTEASE FAMILY M13 NEPRILYSIN-RELATED"/>
    <property type="match status" value="1"/>
</dbReference>
<evidence type="ECO:0000256" key="6">
    <source>
        <dbReference type="ARBA" id="ARBA00022833"/>
    </source>
</evidence>
<proteinExistence type="inferred from homology"/>
<evidence type="ECO:0000256" key="2">
    <source>
        <dbReference type="ARBA" id="ARBA00007357"/>
    </source>
</evidence>
<dbReference type="Proteomes" id="UP000419017">
    <property type="component" value="Unassembled WGS sequence"/>
</dbReference>
<evidence type="ECO:0000256" key="3">
    <source>
        <dbReference type="ARBA" id="ARBA00022670"/>
    </source>
</evidence>
<sequence length="629" mass="73336">MIDSKLVKEDFYMAVNGKWLETAVIPADRPTAGGFNDLVIKTEDTLINEFNEKLTYEDEMMNEFIKFYNYTKDFSKRDAEGVKGLEKYVNKLEELKDFKDYKKILREWDVKGFSLPFHLSISPDMKDAVNNALYLDVPKIILPDKTYYEKSNPKKDALLNKYREMAKNILKMYGYSEDKIEKLVEDTIKFDELLQVDMKNSTELADYTKSYNKKLLYEVEKYAKTISFKDLFNELFGYEPEFVIVTEPKFFEGFSEILKEENFEILKSWSIVKLILSMTSSLTNEMRIEGGAYGRFLSGVEKEKSVEKYAYYYATAMYQDVVSVYYGRKYFGEKAKEDVREMVVSMIDVYKDRLKENKWLDKKTSLNAIKKLEAFSILVGYPDKYDSIYIKLRYDETKTFFENVIEFDRILGEHHLLDLAKPVDKTKWHMPSNMVNAYYDPTGNLICFPAAILQAPFYSIEQSKSSNYGGIGAVIGHEISHAFDNNGALFDEKGNINNWWTEEDFKVFDEKAKKMIEQFDGIKFGSSSVNGTLTVSENIADAGGLSCSLEALKRSKDFDVKEFFINFARIWCMKAREEYIDLLLSIDVHAPARLRANEQPKNLDEFYEAFDIKEGDKMFMPKEKRVNIW</sequence>
<reference evidence="10 11" key="1">
    <citation type="submission" date="2019-10" db="EMBL/GenBank/DDBJ databases">
        <authorList>
            <person name="Blom J."/>
        </authorList>
    </citation>
    <scope>NUCLEOTIDE SEQUENCE [LARGE SCALE GENOMIC DNA]</scope>
    <source>
        <strain evidence="10 11">ES3154-GLU</strain>
    </source>
</reference>
<dbReference type="EMBL" id="CABWIB010000001">
    <property type="protein sequence ID" value="VWL85811.1"/>
    <property type="molecule type" value="Genomic_DNA"/>
</dbReference>
<evidence type="ECO:0000256" key="1">
    <source>
        <dbReference type="ARBA" id="ARBA00001947"/>
    </source>
</evidence>
<accession>A0A6I8MEY4</accession>
<comment type="cofactor">
    <cofactor evidence="1">
        <name>Zn(2+)</name>
        <dbReference type="ChEBI" id="CHEBI:29105"/>
    </cofactor>
</comment>
<dbReference type="RefSeq" id="WP_156683780.1">
    <property type="nucleotide sequence ID" value="NZ_CABWIB010000001.1"/>
</dbReference>
<gene>
    <name evidence="10" type="ORF">OMES3154_01098</name>
</gene>
<dbReference type="Pfam" id="PF05649">
    <property type="entry name" value="Peptidase_M13_N"/>
    <property type="match status" value="1"/>
</dbReference>
<dbReference type="AlphaFoldDB" id="A0A6I8MEY4"/>
<name>A0A6I8MEY4_9FUSO</name>
<evidence type="ECO:0000313" key="11">
    <source>
        <dbReference type="Proteomes" id="UP000419017"/>
    </source>
</evidence>
<keyword evidence="4" id="KW-0479">Metal-binding</keyword>
<evidence type="ECO:0000256" key="7">
    <source>
        <dbReference type="ARBA" id="ARBA00023049"/>
    </source>
</evidence>
<protein>
    <submittedName>
        <fullName evidence="10">Endothelin-converting enzyme 1</fullName>
    </submittedName>
</protein>
<feature type="domain" description="Peptidase M13 N-terminal" evidence="9">
    <location>
        <begin position="8"/>
        <end position="382"/>
    </location>
</feature>
<keyword evidence="5" id="KW-0378">Hydrolase</keyword>
<dbReference type="InterPro" id="IPR000718">
    <property type="entry name" value="Peptidase_M13"/>
</dbReference>
<organism evidence="10 11">
    <name type="scientific">Oceanivirga miroungae</name>
    <dbReference type="NCBI Taxonomy" id="1130046"/>
    <lineage>
        <taxon>Bacteria</taxon>
        <taxon>Fusobacteriati</taxon>
        <taxon>Fusobacteriota</taxon>
        <taxon>Fusobacteriia</taxon>
        <taxon>Fusobacteriales</taxon>
        <taxon>Leptotrichiaceae</taxon>
        <taxon>Oceanivirga</taxon>
    </lineage>
</organism>
<keyword evidence="11" id="KW-1185">Reference proteome</keyword>
<dbReference type="PANTHER" id="PTHR11733:SF167">
    <property type="entry name" value="FI17812P1-RELATED"/>
    <property type="match status" value="1"/>
</dbReference>
<keyword evidence="3" id="KW-0645">Protease</keyword>